<evidence type="ECO:0000256" key="4">
    <source>
        <dbReference type="ARBA" id="ARBA00022723"/>
    </source>
</evidence>
<comment type="subcellular location">
    <subcellularLocation>
        <location evidence="13">Cytoplasm</location>
    </subcellularLocation>
</comment>
<evidence type="ECO:0000256" key="1">
    <source>
        <dbReference type="ARBA" id="ARBA00009518"/>
    </source>
</evidence>
<evidence type="ECO:0000313" key="17">
    <source>
        <dbReference type="Proteomes" id="UP000278632"/>
    </source>
</evidence>
<keyword evidence="9 13" id="KW-0238">DNA-binding</keyword>
<evidence type="ECO:0000256" key="13">
    <source>
        <dbReference type="HAMAP-Rule" id="MF_00034"/>
    </source>
</evidence>
<accession>A0A3N0B1E7</accession>
<dbReference type="AlphaFoldDB" id="A0A3N0B1E7"/>
<evidence type="ECO:0000256" key="12">
    <source>
        <dbReference type="ARBA" id="ARBA00029354"/>
    </source>
</evidence>
<keyword evidence="8 13" id="KW-0460">Magnesium</keyword>
<feature type="region of interest" description="Disordered" evidence="15">
    <location>
        <begin position="183"/>
        <end position="207"/>
    </location>
</feature>
<dbReference type="EMBL" id="QICD01000023">
    <property type="protein sequence ID" value="RNL40953.1"/>
    <property type="molecule type" value="Genomic_DNA"/>
</dbReference>
<keyword evidence="17" id="KW-1185">Reference proteome</keyword>
<feature type="active site" evidence="13">
    <location>
        <position position="72"/>
    </location>
</feature>
<dbReference type="GO" id="GO:0006310">
    <property type="term" value="P:DNA recombination"/>
    <property type="evidence" value="ECO:0007669"/>
    <property type="project" value="UniProtKB-UniRule"/>
</dbReference>
<keyword evidence="5 13" id="KW-0255">Endonuclease</keyword>
<evidence type="ECO:0000256" key="10">
    <source>
        <dbReference type="ARBA" id="ARBA00023172"/>
    </source>
</evidence>
<dbReference type="Gene3D" id="3.30.420.10">
    <property type="entry name" value="Ribonuclease H-like superfamily/Ribonuclease H"/>
    <property type="match status" value="1"/>
</dbReference>
<protein>
    <recommendedName>
        <fullName evidence="13 14">Crossover junction endodeoxyribonuclease RuvC</fullName>
        <ecNumber evidence="13 14">3.1.21.10</ecNumber>
    </recommendedName>
    <alternativeName>
        <fullName evidence="13">Holliday junction nuclease RuvC</fullName>
    </alternativeName>
    <alternativeName>
        <fullName evidence="13">Holliday junction resolvase RuvC</fullName>
    </alternativeName>
</protein>
<dbReference type="GO" id="GO:0005737">
    <property type="term" value="C:cytoplasm"/>
    <property type="evidence" value="ECO:0007669"/>
    <property type="project" value="UniProtKB-SubCell"/>
</dbReference>
<evidence type="ECO:0000256" key="5">
    <source>
        <dbReference type="ARBA" id="ARBA00022759"/>
    </source>
</evidence>
<comment type="catalytic activity">
    <reaction evidence="12 13">
        <text>Endonucleolytic cleavage at a junction such as a reciprocal single-stranded crossover between two homologous DNA duplexes (Holliday junction).</text>
        <dbReference type="EC" id="3.1.21.10"/>
    </reaction>
</comment>
<keyword evidence="6 13" id="KW-0227">DNA damage</keyword>
<dbReference type="OrthoDB" id="9805499at2"/>
<evidence type="ECO:0000256" key="6">
    <source>
        <dbReference type="ARBA" id="ARBA00022763"/>
    </source>
</evidence>
<dbReference type="GO" id="GO:0000287">
    <property type="term" value="F:magnesium ion binding"/>
    <property type="evidence" value="ECO:0007669"/>
    <property type="project" value="UniProtKB-UniRule"/>
</dbReference>
<dbReference type="NCBIfam" id="NF000711">
    <property type="entry name" value="PRK00039.2-1"/>
    <property type="match status" value="1"/>
</dbReference>
<dbReference type="Proteomes" id="UP000278632">
    <property type="component" value="Unassembled WGS sequence"/>
</dbReference>
<dbReference type="GO" id="GO:0003677">
    <property type="term" value="F:DNA binding"/>
    <property type="evidence" value="ECO:0007669"/>
    <property type="project" value="UniProtKB-KW"/>
</dbReference>
<name>A0A3N0B1E7_9ACTN</name>
<dbReference type="FunFam" id="3.30.420.10:FF:000002">
    <property type="entry name" value="Crossover junction endodeoxyribonuclease RuvC"/>
    <property type="match status" value="1"/>
</dbReference>
<keyword evidence="2 13" id="KW-0963">Cytoplasm</keyword>
<dbReference type="InterPro" id="IPR002176">
    <property type="entry name" value="X-over_junc_endoDNase_RuvC"/>
</dbReference>
<dbReference type="PANTHER" id="PTHR30194">
    <property type="entry name" value="CROSSOVER JUNCTION ENDODEOXYRIBONUCLEASE RUVC"/>
    <property type="match status" value="1"/>
</dbReference>
<evidence type="ECO:0000256" key="2">
    <source>
        <dbReference type="ARBA" id="ARBA00022490"/>
    </source>
</evidence>
<evidence type="ECO:0000256" key="15">
    <source>
        <dbReference type="SAM" id="MobiDB-lite"/>
    </source>
</evidence>
<keyword evidence="3 13" id="KW-0540">Nuclease</keyword>
<dbReference type="GO" id="GO:0008821">
    <property type="term" value="F:crossover junction DNA endonuclease activity"/>
    <property type="evidence" value="ECO:0007669"/>
    <property type="project" value="UniProtKB-UniRule"/>
</dbReference>
<dbReference type="CDD" id="cd16962">
    <property type="entry name" value="RuvC"/>
    <property type="match status" value="1"/>
</dbReference>
<sequence length="207" mass="21915">MTQVQRTILGIDPGLANTGWGIVSQCGARLSCVAYGCISTSKDTPLAHRLMKIHRQMGAIIARFEPMCAGVETVWFGSNTQSAFATGQARGAALVACAERDLQVGEFSPSQIKLAVVGTGSAEKDQVQYMVRQLLALEDIPHPDHAADALAAAICFTTHEGFADRARSAQAVGRIASLRQDRESCPTRAADVAPARFSVPSSGKETA</sequence>
<evidence type="ECO:0000256" key="9">
    <source>
        <dbReference type="ARBA" id="ARBA00023125"/>
    </source>
</evidence>
<dbReference type="GO" id="GO:0006281">
    <property type="term" value="P:DNA repair"/>
    <property type="evidence" value="ECO:0007669"/>
    <property type="project" value="UniProtKB-UniRule"/>
</dbReference>
<comment type="subunit">
    <text evidence="13">Homodimer which binds Holliday junction (HJ) DNA. The HJ becomes 2-fold symmetrical on binding to RuvC with unstacked arms; it has a different conformation from HJ DNA in complex with RuvA. In the full resolvosome a probable DNA-RuvA(4)-RuvB(12)-RuvC(2) complex forms which resolves the HJ.</text>
</comment>
<feature type="active site" evidence="13">
    <location>
        <position position="12"/>
    </location>
</feature>
<feature type="active site" evidence="13">
    <location>
        <position position="145"/>
    </location>
</feature>
<feature type="binding site" evidence="13">
    <location>
        <position position="12"/>
    </location>
    <ligand>
        <name>Mg(2+)</name>
        <dbReference type="ChEBI" id="CHEBI:18420"/>
        <label>1</label>
    </ligand>
</feature>
<feature type="binding site" evidence="13">
    <location>
        <position position="145"/>
    </location>
    <ligand>
        <name>Mg(2+)</name>
        <dbReference type="ChEBI" id="CHEBI:18420"/>
        <label>1</label>
    </ligand>
</feature>
<gene>
    <name evidence="13" type="primary">ruvC</name>
    <name evidence="16" type="ORF">DMP08_09775</name>
</gene>
<comment type="similarity">
    <text evidence="1 13">Belongs to the RuvC family.</text>
</comment>
<evidence type="ECO:0000256" key="7">
    <source>
        <dbReference type="ARBA" id="ARBA00022801"/>
    </source>
</evidence>
<dbReference type="SUPFAM" id="SSF53098">
    <property type="entry name" value="Ribonuclease H-like"/>
    <property type="match status" value="1"/>
</dbReference>
<dbReference type="EC" id="3.1.21.10" evidence="13 14"/>
<dbReference type="GO" id="GO:0048476">
    <property type="term" value="C:Holliday junction resolvase complex"/>
    <property type="evidence" value="ECO:0007669"/>
    <property type="project" value="UniProtKB-UniRule"/>
</dbReference>
<dbReference type="NCBIfam" id="TIGR00228">
    <property type="entry name" value="ruvC"/>
    <property type="match status" value="1"/>
</dbReference>
<dbReference type="InterPro" id="IPR012337">
    <property type="entry name" value="RNaseH-like_sf"/>
</dbReference>
<dbReference type="RefSeq" id="WP_123192706.1">
    <property type="nucleotide sequence ID" value="NZ_QICD01000023.1"/>
</dbReference>
<comment type="cofactor">
    <cofactor evidence="13">
        <name>Mg(2+)</name>
        <dbReference type="ChEBI" id="CHEBI:18420"/>
    </cofactor>
    <text evidence="13">Binds 2 Mg(2+) ion per subunit.</text>
</comment>
<feature type="binding site" evidence="13">
    <location>
        <position position="72"/>
    </location>
    <ligand>
        <name>Mg(2+)</name>
        <dbReference type="ChEBI" id="CHEBI:18420"/>
        <label>2</label>
    </ligand>
</feature>
<proteinExistence type="inferred from homology"/>
<dbReference type="PRINTS" id="PR00696">
    <property type="entry name" value="RSOLVASERUVC"/>
</dbReference>
<dbReference type="InterPro" id="IPR036397">
    <property type="entry name" value="RNaseH_sf"/>
</dbReference>
<evidence type="ECO:0000256" key="3">
    <source>
        <dbReference type="ARBA" id="ARBA00022722"/>
    </source>
</evidence>
<comment type="function">
    <text evidence="13">The RuvA-RuvB-RuvC complex processes Holliday junction (HJ) DNA during genetic recombination and DNA repair. Endonuclease that resolves HJ intermediates. Cleaves cruciform DNA by making single-stranded nicks across the HJ at symmetrical positions within the homologous arms, yielding a 5'-phosphate and a 3'-hydroxyl group; requires a central core of homology in the junction. The consensus cleavage sequence is 5'-(A/T)TT(C/G)-3'. Cleavage occurs on the 3'-side of the TT dinucleotide at the point of strand exchange. HJ branch migration catalyzed by RuvA-RuvB allows RuvC to scan DNA until it finds its consensus sequence, where it cleaves and resolves the cruciform DNA.</text>
</comment>
<keyword evidence="7 13" id="KW-0378">Hydrolase</keyword>
<reference evidence="17" key="1">
    <citation type="submission" date="2018-05" db="EMBL/GenBank/DDBJ databases">
        <title>Genome Sequencing of selected type strains of the family Eggerthellaceae.</title>
        <authorList>
            <person name="Danylec N."/>
            <person name="Stoll D.A."/>
            <person name="Doetsch A."/>
            <person name="Huch M."/>
        </authorList>
    </citation>
    <scope>NUCLEOTIDE SEQUENCE [LARGE SCALE GENOMIC DNA]</scope>
    <source>
        <strain evidence="17">DSM 16106</strain>
    </source>
</reference>
<comment type="caution">
    <text evidence="16">The sequence shown here is derived from an EMBL/GenBank/DDBJ whole genome shotgun (WGS) entry which is preliminary data.</text>
</comment>
<keyword evidence="11 13" id="KW-0234">DNA repair</keyword>
<dbReference type="PANTHER" id="PTHR30194:SF3">
    <property type="entry name" value="CROSSOVER JUNCTION ENDODEOXYRIBONUCLEASE RUVC"/>
    <property type="match status" value="1"/>
</dbReference>
<keyword evidence="4 13" id="KW-0479">Metal-binding</keyword>
<organism evidence="16 17">
    <name type="scientific">Paraeggerthella hongkongensis</name>
    <dbReference type="NCBI Taxonomy" id="230658"/>
    <lineage>
        <taxon>Bacteria</taxon>
        <taxon>Bacillati</taxon>
        <taxon>Actinomycetota</taxon>
        <taxon>Coriobacteriia</taxon>
        <taxon>Eggerthellales</taxon>
        <taxon>Eggerthellaceae</taxon>
        <taxon>Paraeggerthella</taxon>
    </lineage>
</organism>
<keyword evidence="10 13" id="KW-0233">DNA recombination</keyword>
<evidence type="ECO:0000256" key="8">
    <source>
        <dbReference type="ARBA" id="ARBA00022842"/>
    </source>
</evidence>
<dbReference type="Pfam" id="PF02075">
    <property type="entry name" value="RuvC"/>
    <property type="match status" value="1"/>
</dbReference>
<evidence type="ECO:0000313" key="16">
    <source>
        <dbReference type="EMBL" id="RNL40953.1"/>
    </source>
</evidence>
<evidence type="ECO:0000256" key="11">
    <source>
        <dbReference type="ARBA" id="ARBA00023204"/>
    </source>
</evidence>
<dbReference type="HAMAP" id="MF_00034">
    <property type="entry name" value="RuvC"/>
    <property type="match status" value="1"/>
</dbReference>
<evidence type="ECO:0000256" key="14">
    <source>
        <dbReference type="NCBIfam" id="TIGR00228"/>
    </source>
</evidence>